<dbReference type="Pfam" id="PF09172">
    <property type="entry name" value="Vit_open_b-sht"/>
    <property type="match status" value="1"/>
</dbReference>
<evidence type="ECO:0000256" key="2">
    <source>
        <dbReference type="PROSITE-ProRule" id="PRU00557"/>
    </source>
</evidence>
<dbReference type="SMART" id="SM00638">
    <property type="entry name" value="LPD_N"/>
    <property type="match status" value="1"/>
</dbReference>
<sequence>MGTLIQLALLTLAVGLASSKLAIITDDDGSEQCSTECTDGIANGDVVFTENYKYSYVFDGNTVITAPTGTPEGQSEISIIGIANIIGTQKCGGILYLKHVEITQGSKTYNNTKLEGYPIRFSFNNGKVGMKLCSSSKDSVASMNLKRAILSTLQVSSVQESPKDLFETDVQGTCNTSYSSISSGTINKKKDLTQCTGHDKINLFGLTPSQTNLVYADSPFSIAIQKSDIQIVSSTILSVKNKETLLYQPFGPIDVITKITASMNLALKKKGPTNPPPVLNLKKARSIVFEKPSSSVEPANSDDLVVALQSVMQNLEPVVEMDGAKSYADLISLLKTAKKKDILDAFDQINNDLFYNPEMAQKVFIDALMATNSGESIDAVAKLIDSHILSDSLTAKWFNNLANAKCPTKEAVASASNLLNQRGLKDAYIGVGSLIRNYIKETQDTKSPEIEKALNNLGAPLKKANDVSLSPNDEDLVIASLKGIGNAQYINSDVADQIVQIIMNKSVKPRIKAAALNVAKMYADNPQIEKACENVFTDTSVDSELRLLAFKAFATYPSNNKANVIKKVLDDKNCQLQIQAYLISYLRNLQTTVDENKLDQKKFYGGIQSMSQKKSLGDILRYSQNLEYSYQSPLLHSGVLVNGDVLYSYDSFLARSSSVSTKALVFGRQHHVFDIDTRVENIEPLLEKLFGPEGYVATHKSSTLDDIKNYINQAVDYAKHKQQNNVDSTMSAEESCENVSKEDLKNIYMDVALKVFGNDIGWFSFQGHECQLSYQHIIDAILQNFDNSLPDKKKIEVNIRKQIQIVDYENKYATCSGLPVTLNIQATSAIKINLATNIDLKSYFEQPENSNFALKFIPSGSLTLNTLLTVDGHTVEVGNKVSSSLHTSTGLDYALETIKGHGFEMIYELPLDVMDVLSAKSGAFSIIQEKGSPTIETPLMSPGVERQTYTKTFDSLKNTLGLSFSAQYDIPWDGNLHSLLPFSGPLSFSFKVLKEDENLTKYVVKGTYDFKSQSVKYIKFMYVTPGADISRGVEFVLAYETRENDQFIIELKTPSSEIILQSIFINLDLKKIIEIKYVNGSEHLIKFGLEGEVVDKDTTRYIPIYEALYAKQINAEKEKNPYLSNIEIEGNIIVQRNIDSESVSMKSVAKRSVDYQSGNSNNPTKLLYDVAAVTNKGTHSLKGSLTIQNNDIEAHSCLTTDRVTLTYYGYLSGEYPIFKLISTLNMIKHKHGLEELPSDNSDVYQPESELIKLLYRIQTLNIATNQLLRVESPYIFKSTNRIVWDDKDYFEINGDILIENDEFTMLGNISTTDLLDLVLNANITILPSTSDHGEFIFGQLEHSFISDPSSKGSGDFKYVQDKDKKGSYFEFISRCPHYTGVFDFITQHHYTDEGFQYELYYDLHDGTLLQVNMNTLTNDIQFDANFNSPNTEYKSSINFHGWSNKENTYLFDTKLVWPCSHESNYLNANGKLFLNGLQSDGSGNVDFPSANLDNVKVSFKSIPNPEIEDGGIAIVRCFSNDQVYFSEKFKYKLTLNDGQLHVSGESIPEDSQNILPVKFDLNYKNYTDPESNIGKQLVYDVELEYNGHRYKYKRSMQITKHMFIYRQLYQIDDQEQKIEMDLEYDGTDAWNWSYNLKSKVISPGCFHYLLHDTQNALDFNSKFKLTNNLCDQAHNLTIYSSDHIDDSYELKAFVNNNKRAIKIRFGDREIRDLAYYSIEPIEGGHKLTYKGQLWLDYIRNKNAESALNLISYYSLEKGLSTVTDLNLLIPSFNNKTMAIKNDIEMFKSWENPLDVKLDLDIFPTTEQTLHLHSSLKRSLENNGVLYSAELKAISDGMDLDYLVKDSILVSNEKWGKYLDISFVDSQNIERPVQLHAELTPDGFINKINIFDITVINVDSRINVKDGVLNTCSNIDYNNHPYTFSLSLTPKPSFNFVFGWNDKEGSPEKLDIEGSITMDDAAVINANHVINNNEVMPIGTVKKSLQQSNWWNTDNQMSSEQWNLIWQSVKGQIITQIININNNLQNIKAVASEQRNIRIREAKRAKLQTKKLKKFTLNEWSEIWDEVWADEYILKFPILILNTTEIVFAGEIEIVKNIEPVDVSFSNLYGDVNVYPKKVYEYYARNIEYLLDQLALGLDALGHDGNLALIDLYNILDTYTNKPMNDMQSSDPHSIKEYLDYVMINLINTIAELKGSIDSLHDVSADYISKNLPSNDMFHDQIEKLKSYPYKEKLWEEIHNYLKELEATAPTKEYQRFINALDEYINKVIHDVPVDETDITNLRNKGIIMAKSLIFDFSDYVDYEKAMSICDALGKLTNLGKNVLYVVSPGSFSHQNDVPNIWRDLSQYAQIYHNYLEPSNLLPPFRGQGVIMDSTNIITYNGKYYSFTPNTGTYILAKDNMNDKFSILANYNDNVLTSISVLNDHGETYVLQPGGSATVNGKGVNFPFINDNVKMWEDIYFYGIDASVGLNIKCSMEFDMIEVFINGYYYGNVFGLLGTMYQEPTFDLKLPNGQISDDMQTFLKAYKVSGNTEPTVNDLVSTDQPPCPSIFSGVSSLKSCFPIMSPAAYRSACNQMVSAKSQQDGVNKACLVAKTYVSMARENFATDCSIPDVCVTSTVNDRSIGSSSSVEFSEKSDAADIMILFEEATENQNVFLIVLKPFMENIIKNFNDKGINDINFIIIGYSEQSEHSGVHIYSANKGNNYEGILDNMPQWSEMNAEKDTGFSSQFVDSYKKLIGKNSKDKAYKLSGEYPFRPNAVKAVLAVTQTVYTTDSTLDVSQYTFDLITSCFVEQGIKFHLVAPINLQDSSNPEIFGTNGADTVYTLTKPKGTNSNEYTYDKSLETGLVVKTNGIMFDSHKFVTEQDDEKIIYLKALSKIIAKRAIKDSHVTKSCTTVVHDGIMPYTRCSIVPSSSEPSN</sequence>
<feature type="domain" description="VWFD" evidence="5">
    <location>
        <begin position="2366"/>
        <end position="2533"/>
    </location>
</feature>
<dbReference type="Pfam" id="PF01347">
    <property type="entry name" value="Vitellogenin_N"/>
    <property type="match status" value="1"/>
</dbReference>
<feature type="chain" id="PRO_5022660490" evidence="3">
    <location>
        <begin position="20"/>
        <end position="2918"/>
    </location>
</feature>
<dbReference type="SUPFAM" id="SSF56968">
    <property type="entry name" value="Lipovitellin-phosvitin complex, beta-sheet shell regions"/>
    <property type="match status" value="2"/>
</dbReference>
<dbReference type="SMART" id="SM01169">
    <property type="entry name" value="DUF1943"/>
    <property type="match status" value="1"/>
</dbReference>
<keyword evidence="7" id="KW-1185">Reference proteome</keyword>
<dbReference type="PROSITE" id="PS51211">
    <property type="entry name" value="VITELLOGENIN"/>
    <property type="match status" value="1"/>
</dbReference>
<dbReference type="Gene3D" id="2.30.230.10">
    <property type="entry name" value="Lipovitellin, beta-sheet shell regions, chain A"/>
    <property type="match status" value="1"/>
</dbReference>
<dbReference type="InterPro" id="IPR001846">
    <property type="entry name" value="VWF_type-D"/>
</dbReference>
<dbReference type="Gene3D" id="1.25.10.20">
    <property type="entry name" value="Vitellinogen, superhelical"/>
    <property type="match status" value="1"/>
</dbReference>
<accession>A0A5E4MG15</accession>
<evidence type="ECO:0000256" key="3">
    <source>
        <dbReference type="SAM" id="SignalP"/>
    </source>
</evidence>
<dbReference type="GO" id="GO:0005319">
    <property type="term" value="F:lipid transporter activity"/>
    <property type="evidence" value="ECO:0007669"/>
    <property type="project" value="InterPro"/>
</dbReference>
<dbReference type="OrthoDB" id="6484170at2759"/>
<dbReference type="InterPro" id="IPR015819">
    <property type="entry name" value="Lipid_transp_b-sht_shell"/>
</dbReference>
<dbReference type="Gene3D" id="2.20.80.10">
    <property type="entry name" value="Lipovitellin-phosvitin complex, chain A, domain 4"/>
    <property type="match status" value="1"/>
</dbReference>
<dbReference type="PANTHER" id="PTHR23345:SF36">
    <property type="entry name" value="APOLIPOPHORINS"/>
    <property type="match status" value="1"/>
</dbReference>
<dbReference type="InterPro" id="IPR015816">
    <property type="entry name" value="Vitellinogen_b-sht_N"/>
</dbReference>
<dbReference type="InterPro" id="IPR015255">
    <property type="entry name" value="Vitellinogen_open_b-sht"/>
</dbReference>
<dbReference type="SUPFAM" id="SSF48431">
    <property type="entry name" value="Lipovitellin-phosvitin complex, superhelical domain"/>
    <property type="match status" value="1"/>
</dbReference>
<reference evidence="6 7" key="1">
    <citation type="submission" date="2019-08" db="EMBL/GenBank/DDBJ databases">
        <authorList>
            <person name="Alioto T."/>
            <person name="Alioto T."/>
            <person name="Gomez Garrido J."/>
        </authorList>
    </citation>
    <scope>NUCLEOTIDE SEQUENCE [LARGE SCALE GENOMIC DNA]</scope>
</reference>
<dbReference type="InterPro" id="IPR011030">
    <property type="entry name" value="Lipovitellin_superhlx_dom"/>
</dbReference>
<dbReference type="InterPro" id="IPR050733">
    <property type="entry name" value="Vitellogenin/Apolipophorin"/>
</dbReference>
<evidence type="ECO:0000313" key="6">
    <source>
        <dbReference type="EMBL" id="VVC28237.1"/>
    </source>
</evidence>
<gene>
    <name evidence="6" type="ORF">CINCED_3A002551</name>
</gene>
<dbReference type="InterPro" id="IPR001747">
    <property type="entry name" value="Vitellogenin_N"/>
</dbReference>
<comment type="caution">
    <text evidence="2">Lacks conserved residue(s) required for the propagation of feature annotation.</text>
</comment>
<dbReference type="PROSITE" id="PS51233">
    <property type="entry name" value="VWFD"/>
    <property type="match status" value="1"/>
</dbReference>
<evidence type="ECO:0000259" key="5">
    <source>
        <dbReference type="PROSITE" id="PS51233"/>
    </source>
</evidence>
<feature type="domain" description="Vitellogenin" evidence="4">
    <location>
        <begin position="48"/>
        <end position="657"/>
    </location>
</feature>
<name>A0A5E4MG15_9HEMI</name>
<protein>
    <submittedName>
        <fullName evidence="6">Vitellinogen, open beta-sheet,von Willebrand factor, type D domain,Lipid transport protein, N</fullName>
    </submittedName>
</protein>
<keyword evidence="1 3" id="KW-0732">Signal</keyword>
<dbReference type="SMART" id="SM00216">
    <property type="entry name" value="VWD"/>
    <property type="match status" value="1"/>
</dbReference>
<organism evidence="6 7">
    <name type="scientific">Cinara cedri</name>
    <dbReference type="NCBI Taxonomy" id="506608"/>
    <lineage>
        <taxon>Eukaryota</taxon>
        <taxon>Metazoa</taxon>
        <taxon>Ecdysozoa</taxon>
        <taxon>Arthropoda</taxon>
        <taxon>Hexapoda</taxon>
        <taxon>Insecta</taxon>
        <taxon>Pterygota</taxon>
        <taxon>Neoptera</taxon>
        <taxon>Paraneoptera</taxon>
        <taxon>Hemiptera</taxon>
        <taxon>Sternorrhyncha</taxon>
        <taxon>Aphidomorpha</taxon>
        <taxon>Aphidoidea</taxon>
        <taxon>Aphididae</taxon>
        <taxon>Lachninae</taxon>
        <taxon>Cinara</taxon>
    </lineage>
</organism>
<dbReference type="EMBL" id="CABPRJ010000479">
    <property type="protein sequence ID" value="VVC28237.1"/>
    <property type="molecule type" value="Genomic_DNA"/>
</dbReference>
<evidence type="ECO:0000313" key="7">
    <source>
        <dbReference type="Proteomes" id="UP000325440"/>
    </source>
</evidence>
<evidence type="ECO:0000256" key="1">
    <source>
        <dbReference type="ARBA" id="ARBA00022729"/>
    </source>
</evidence>
<dbReference type="PANTHER" id="PTHR23345">
    <property type="entry name" value="VITELLOGENIN-RELATED"/>
    <property type="match status" value="1"/>
</dbReference>
<feature type="signal peptide" evidence="3">
    <location>
        <begin position="1"/>
        <end position="19"/>
    </location>
</feature>
<proteinExistence type="predicted"/>
<dbReference type="Proteomes" id="UP000325440">
    <property type="component" value="Unassembled WGS sequence"/>
</dbReference>
<evidence type="ECO:0000259" key="4">
    <source>
        <dbReference type="PROSITE" id="PS51211"/>
    </source>
</evidence>